<sequence length="306" mass="34991">MEQFFSTFSARTIWTPELIVVLIVFSTLYFLFTGPLRHHFSDSEPVPTRRKVYFHLGLIAIYFGFGGPLYVAGHMMLSMHMLSMAIVYLIAPPLLLLGLPSWFFSYFTRFKLVRGIFLVLGFPILGLVLFNAMISFYHIPFTFDTLMQNEGWHNVYQLGMLFAAMLMWWHLVPRLTTKYDLSELKKMGYMFASGALFTPACVLIIFAGAPLYAIYTDATAWSVAISYCLPPGTTPPYELFTTGDQRLAILPPLQDQQLGGASMKVIQELVYGVAIGYVFKQWMTRDKETNNKVTYQEYEMVEQPNS</sequence>
<dbReference type="RefSeq" id="WP_013489527.1">
    <property type="nucleotide sequence ID" value="NC_014829.1"/>
</dbReference>
<reference evidence="7" key="1">
    <citation type="submission" date="2010-12" db="EMBL/GenBank/DDBJ databases">
        <title>Complete sequence of Bacillus cellulosilyticus DSM 2522.</title>
        <authorList>
            <consortium name="US DOE Joint Genome Institute"/>
            <person name="Lucas S."/>
            <person name="Copeland A."/>
            <person name="Lapidus A."/>
            <person name="Cheng J.-F."/>
            <person name="Bruce D."/>
            <person name="Goodwin L."/>
            <person name="Pitluck S."/>
            <person name="Chertkov O."/>
            <person name="Detter J.C."/>
            <person name="Han C."/>
            <person name="Tapia R."/>
            <person name="Land M."/>
            <person name="Hauser L."/>
            <person name="Jeffries C."/>
            <person name="Kyrpides N."/>
            <person name="Ivanova N."/>
            <person name="Mikhailova N."/>
            <person name="Brumm P."/>
            <person name="Mead D."/>
            <person name="Woyke T."/>
        </authorList>
    </citation>
    <scope>NUCLEOTIDE SEQUENCE [LARGE SCALE GENOMIC DNA]</scope>
    <source>
        <strain evidence="7">DSM 2522</strain>
    </source>
</reference>
<dbReference type="GO" id="GO:0005886">
    <property type="term" value="C:plasma membrane"/>
    <property type="evidence" value="ECO:0007669"/>
    <property type="project" value="UniProtKB-SubCell"/>
</dbReference>
<comment type="subcellular location">
    <subcellularLocation>
        <location evidence="1">Cell membrane</location>
        <topology evidence="1">Multi-pass membrane protein</topology>
    </subcellularLocation>
</comment>
<gene>
    <name evidence="7" type="ordered locus">Bcell_2945</name>
</gene>
<proteinExistence type="predicted"/>
<feature type="transmembrane region" description="Helical" evidence="6">
    <location>
        <begin position="52"/>
        <end position="73"/>
    </location>
</feature>
<evidence type="ECO:0000313" key="7">
    <source>
        <dbReference type="EMBL" id="ADU31196.1"/>
    </source>
</evidence>
<accession>E6TXY3</accession>
<feature type="transmembrane region" description="Helical" evidence="6">
    <location>
        <begin position="116"/>
        <end position="139"/>
    </location>
</feature>
<dbReference type="AlphaFoldDB" id="E6TXY3"/>
<evidence type="ECO:0000256" key="6">
    <source>
        <dbReference type="SAM" id="Phobius"/>
    </source>
</evidence>
<feature type="transmembrane region" description="Helical" evidence="6">
    <location>
        <begin position="12"/>
        <end position="32"/>
    </location>
</feature>
<name>E6TXY3_EVAC2</name>
<evidence type="ECO:0000256" key="3">
    <source>
        <dbReference type="ARBA" id="ARBA00022692"/>
    </source>
</evidence>
<feature type="transmembrane region" description="Helical" evidence="6">
    <location>
        <begin position="151"/>
        <end position="169"/>
    </location>
</feature>
<dbReference type="eggNOG" id="COG3336">
    <property type="taxonomic scope" value="Bacteria"/>
</dbReference>
<dbReference type="NCBIfam" id="TIGR02737">
    <property type="entry name" value="caa3_CtaG"/>
    <property type="match status" value="1"/>
</dbReference>
<feature type="transmembrane region" description="Helical" evidence="6">
    <location>
        <begin position="189"/>
        <end position="215"/>
    </location>
</feature>
<dbReference type="HOGENOM" id="CLU_054944_0_1_9"/>
<protein>
    <submittedName>
        <fullName evidence="7">Cytochrome c oxidase assembly factor CtaG</fullName>
    </submittedName>
</protein>
<evidence type="ECO:0000256" key="4">
    <source>
        <dbReference type="ARBA" id="ARBA00022989"/>
    </source>
</evidence>
<evidence type="ECO:0000313" key="8">
    <source>
        <dbReference type="Proteomes" id="UP000001401"/>
    </source>
</evidence>
<keyword evidence="4 6" id="KW-1133">Transmembrane helix</keyword>
<dbReference type="InterPro" id="IPR019108">
    <property type="entry name" value="Caa3_assmbl_CtaG-rel"/>
</dbReference>
<dbReference type="OrthoDB" id="128422at2"/>
<keyword evidence="8" id="KW-1185">Reference proteome</keyword>
<dbReference type="Proteomes" id="UP000001401">
    <property type="component" value="Chromosome"/>
</dbReference>
<keyword evidence="3 6" id="KW-0812">Transmembrane</keyword>
<evidence type="ECO:0000256" key="1">
    <source>
        <dbReference type="ARBA" id="ARBA00004651"/>
    </source>
</evidence>
<evidence type="ECO:0000256" key="5">
    <source>
        <dbReference type="ARBA" id="ARBA00023136"/>
    </source>
</evidence>
<organism evidence="7 8">
    <name type="scientific">Evansella cellulosilytica (strain ATCC 21833 / DSM 2522 / FERM P-1141 / JCM 9156 / N-4)</name>
    <name type="common">Bacillus cellulosilyticus</name>
    <dbReference type="NCBI Taxonomy" id="649639"/>
    <lineage>
        <taxon>Bacteria</taxon>
        <taxon>Bacillati</taxon>
        <taxon>Bacillota</taxon>
        <taxon>Bacilli</taxon>
        <taxon>Bacillales</taxon>
        <taxon>Bacillaceae</taxon>
        <taxon>Evansella</taxon>
    </lineage>
</organism>
<dbReference type="KEGG" id="bco:Bcell_2945"/>
<dbReference type="STRING" id="649639.Bcell_2945"/>
<keyword evidence="2" id="KW-1003">Cell membrane</keyword>
<keyword evidence="5 6" id="KW-0472">Membrane</keyword>
<dbReference type="EMBL" id="CP002394">
    <property type="protein sequence ID" value="ADU31196.1"/>
    <property type="molecule type" value="Genomic_DNA"/>
</dbReference>
<evidence type="ECO:0000256" key="2">
    <source>
        <dbReference type="ARBA" id="ARBA00022475"/>
    </source>
</evidence>
<dbReference type="Pfam" id="PF09678">
    <property type="entry name" value="Caa3_CtaG"/>
    <property type="match status" value="1"/>
</dbReference>
<dbReference type="InterPro" id="IPR014108">
    <property type="entry name" value="Caa3-assmbl_CtaG"/>
</dbReference>
<feature type="transmembrane region" description="Helical" evidence="6">
    <location>
        <begin position="85"/>
        <end position="104"/>
    </location>
</feature>